<dbReference type="InterPro" id="IPR011250">
    <property type="entry name" value="OMP/PagP_B-barrel"/>
</dbReference>
<reference evidence="3 4" key="1">
    <citation type="submission" date="2024-06" db="EMBL/GenBank/DDBJ databases">
        <authorList>
            <person name="Kaempfer P."/>
            <person name="Viver T."/>
        </authorList>
    </citation>
    <scope>NUCLEOTIDE SEQUENCE [LARGE SCALE GENOMIC DNA]</scope>
    <source>
        <strain evidence="3 4">ST-119</strain>
    </source>
</reference>
<protein>
    <submittedName>
        <fullName evidence="3">Porin family protein</fullName>
    </submittedName>
</protein>
<dbReference type="EMBL" id="JBELPZ010000003">
    <property type="protein sequence ID" value="MFL9843859.1"/>
    <property type="molecule type" value="Genomic_DNA"/>
</dbReference>
<dbReference type="Pfam" id="PF13568">
    <property type="entry name" value="OMP_b-brl_2"/>
    <property type="match status" value="1"/>
</dbReference>
<accession>A0ABW8YUW2</accession>
<evidence type="ECO:0000256" key="1">
    <source>
        <dbReference type="SAM" id="SignalP"/>
    </source>
</evidence>
<comment type="caution">
    <text evidence="3">The sequence shown here is derived from an EMBL/GenBank/DDBJ whole genome shotgun (WGS) entry which is preliminary data.</text>
</comment>
<evidence type="ECO:0000259" key="2">
    <source>
        <dbReference type="Pfam" id="PF13568"/>
    </source>
</evidence>
<evidence type="ECO:0000313" key="4">
    <source>
        <dbReference type="Proteomes" id="UP001629156"/>
    </source>
</evidence>
<proteinExistence type="predicted"/>
<feature type="domain" description="Outer membrane protein beta-barrel" evidence="2">
    <location>
        <begin position="28"/>
        <end position="156"/>
    </location>
</feature>
<feature type="signal peptide" evidence="1">
    <location>
        <begin position="1"/>
        <end position="20"/>
    </location>
</feature>
<gene>
    <name evidence="3" type="ORF">ABS766_05440</name>
</gene>
<keyword evidence="1" id="KW-0732">Signal</keyword>
<dbReference type="SUPFAM" id="SSF56925">
    <property type="entry name" value="OMPA-like"/>
    <property type="match status" value="1"/>
</dbReference>
<keyword evidence="4" id="KW-1185">Reference proteome</keyword>
<feature type="chain" id="PRO_5046442116" evidence="1">
    <location>
        <begin position="21"/>
        <end position="180"/>
    </location>
</feature>
<name>A0ABW8YUW2_9FLAO</name>
<dbReference type="RefSeq" id="WP_408084107.1">
    <property type="nucleotide sequence ID" value="NZ_JBELPZ010000003.1"/>
</dbReference>
<organism evidence="3 4">
    <name type="scientific">Flavobacterium rhizosphaerae</name>
    <dbReference type="NCBI Taxonomy" id="3163298"/>
    <lineage>
        <taxon>Bacteria</taxon>
        <taxon>Pseudomonadati</taxon>
        <taxon>Bacteroidota</taxon>
        <taxon>Flavobacteriia</taxon>
        <taxon>Flavobacteriales</taxon>
        <taxon>Flavobacteriaceae</taxon>
        <taxon>Flavobacterium</taxon>
    </lineage>
</organism>
<dbReference type="Proteomes" id="UP001629156">
    <property type="component" value="Unassembled WGS sequence"/>
</dbReference>
<dbReference type="InterPro" id="IPR025665">
    <property type="entry name" value="Beta-barrel_OMP_2"/>
</dbReference>
<sequence length="180" mass="19655">MKKTLLSAVAVFAFCFSAQAQQDDFPVFGIKGGVNFSNFGADADTDSTTGFYAGVLVDIPGKGNFHFQPEILYTSEGAKDSSLDYIRIPVMGKYYLTQGLSIQAGPELAVKIGAEDKDVNRSTRNLDYGVEGGLAYEFGPGIFIDARYYLGLANIYDSVDNEQDMKFTNNSIRVGIGFRF</sequence>
<evidence type="ECO:0000313" key="3">
    <source>
        <dbReference type="EMBL" id="MFL9843859.1"/>
    </source>
</evidence>